<protein>
    <recommendedName>
        <fullName evidence="7">Ig-like domain-containing protein</fullName>
    </recommendedName>
</protein>
<feature type="signal peptide" evidence="6">
    <location>
        <begin position="1"/>
        <end position="22"/>
    </location>
</feature>
<dbReference type="STRING" id="7370.A0A1I8N4Y0"/>
<dbReference type="VEuPathDB" id="VectorBase:MDOMA2_012118"/>
<dbReference type="PANTHER" id="PTHR45617:SF181">
    <property type="entry name" value="LP04042P"/>
    <property type="match status" value="1"/>
</dbReference>
<feature type="chain" id="PRO_5014271641" description="Ig-like domain-containing protein" evidence="6">
    <location>
        <begin position="23"/>
        <end position="1482"/>
    </location>
</feature>
<dbReference type="SMART" id="SM00408">
    <property type="entry name" value="IGc2"/>
    <property type="match status" value="1"/>
</dbReference>
<evidence type="ECO:0000259" key="7">
    <source>
        <dbReference type="PROSITE" id="PS50835"/>
    </source>
</evidence>
<feature type="region of interest" description="Disordered" evidence="5">
    <location>
        <begin position="1357"/>
        <end position="1377"/>
    </location>
</feature>
<reference evidence="9" key="2">
    <citation type="submission" date="2020-05" db="UniProtKB">
        <authorList>
            <consortium name="EnsemblMetazoa"/>
        </authorList>
    </citation>
    <scope>IDENTIFICATION</scope>
    <source>
        <strain evidence="9">Aabys</strain>
    </source>
</reference>
<organism evidence="9">
    <name type="scientific">Musca domestica</name>
    <name type="common">House fly</name>
    <dbReference type="NCBI Taxonomy" id="7370"/>
    <lineage>
        <taxon>Eukaryota</taxon>
        <taxon>Metazoa</taxon>
        <taxon>Ecdysozoa</taxon>
        <taxon>Arthropoda</taxon>
        <taxon>Hexapoda</taxon>
        <taxon>Insecta</taxon>
        <taxon>Pterygota</taxon>
        <taxon>Neoptera</taxon>
        <taxon>Endopterygota</taxon>
        <taxon>Diptera</taxon>
        <taxon>Brachycera</taxon>
        <taxon>Muscomorpha</taxon>
        <taxon>Muscoidea</taxon>
        <taxon>Muscidae</taxon>
        <taxon>Musca</taxon>
    </lineage>
</organism>
<dbReference type="Pfam" id="PF00047">
    <property type="entry name" value="ig"/>
    <property type="match status" value="1"/>
</dbReference>
<feature type="compositionally biased region" description="Polar residues" evidence="5">
    <location>
        <begin position="1391"/>
        <end position="1424"/>
    </location>
</feature>
<evidence type="ECO:0000256" key="4">
    <source>
        <dbReference type="ARBA" id="ARBA00023157"/>
    </source>
</evidence>
<dbReference type="Gene3D" id="3.80.10.10">
    <property type="entry name" value="Ribonuclease Inhibitor"/>
    <property type="match status" value="2"/>
</dbReference>
<dbReference type="EnsemblMetazoa" id="MDOA011562-RD">
    <property type="protein sequence ID" value="MDOA011562-PD"/>
    <property type="gene ID" value="MDOA011562"/>
</dbReference>
<dbReference type="VEuPathDB" id="VectorBase:MDOA011562"/>
<sequence length="1482" mass="167849">METISQISLILVLFLAIDLNNLQLLQQQQQQQQTHNQHESALHTYNDVNPKVVRTKRQRSFLVEAVQQDSVTKLKRQEVQQQHEQQPQPLDPLTTSCISSILAHEPTTTFIQHPSHQKPIKEVNRFFSHIFNPFDAFGFRSSSSSSKDANDEIQERDILADYQDDNNVAFISPLFVGSSNAADGGDLNVFKLFCENTSVSNINEELRAKKYIKYTHITLQHCYGSGANDDSRLQLQQLESVQNLQWISSAVRDQQMEDLFGKYESNFEYLEVLDLTDNQVQCIGWIRSQVSRRLKVLKLSGNQIDSQHCNLSPLHHTNLLRELRLDNNRLRALNGAFLNNLSELKVLNLTHNLIADLPRNTFDGVFKLQRLHLAHNALQVLPFQLFRSMRDLQILNLADNKLLSFPDNFFALNGELRLLLLQRNHLQSINKNSFYNLQKLLHLDLSVNHITSIDRKAFESLSNLITLNISSNNLTTISSILFHPLQRLQHLDLSNNRFTQLPSGILMHQRNLISFRLEHTPIEKLNNLLSRSDVSHIDPSVLKHLSHLSLQYNPNLKKLPKTLFLNAPNIKVLLLAHNALQQLPSEIAHLQFLERLNVGHNNLSYLPESLRYLPNLRFINILNNDYICNCKLYWLASWLTSTNNTLRLHRHTLTGSSSSSSYLIDDNNHHHPTDVVESDEEFTSSEKAEDLDLLISSLKCLHGYPGDMIQILKTLNCTKPALLNSTDLKMHELHSTAKLDCSFSGSPSPDVIWVTPTNKILRYHADPDKRPIIINHNDKELGKFEFNSLTNEETTLNVSLQRQDAKERVALIENGSLLINNITRRDSGLYTCYAYNVMGNASAFIRLQIDPIIFYRVKIGSLLSGIAAATAFLLLTLIVQGFRQIFNRYGIFDKFTCCAKRNKKSPRARQIYAMLDSIENYKSQQLERLRENYAQQVHRIRENCTQQVEWIQNSYSSQAKHLKEFRDMGSNHLTALKDQYYDQVKKVREYSTGQLNWVRENYVFQRNKIRKFSAHQVLRLREGYKYQQQTLNKVLENLPSFYFENCRGRGEEDYAEDIDMYFKTKMASTNDPHLSSNSASLYPPTYNSKDVKDLQLLKSKLLANSSANKASICCASGAPPPPLMAEEHNNKRRSQLNLQTSPIHINYINENLDHRKHELETFNLTQQPLLINTPIQRSHDDESPTTFNNLAHNLNVGLTDDTALALCQLQITTGHPVGAGSIEDNHYAATMADKFAMDGGGKAQRHSAFYEDNMPTDSNMELNEMQDVKDTNDVKSSKSCPAIYKISKQRDGTTLHELLTEDLKKGLRLNVPTNVEETETETPLHHKPIMEDKLNIILDENGKSILVNAMAAATAAAAPATKDPSSRSAEKPETTTSSVAVANRFMHNNLESTQPQQQQQNLCDTTNVPYDSLSSGFGSSNNADDNSENRTSSTASPSASSSSIMPSSSTTSTSSSASGSSNSSSGNSSYPTNNSSPPTSPC</sequence>
<dbReference type="EnsemblMetazoa" id="MDOA011562-RB">
    <property type="protein sequence ID" value="MDOA011562-PB"/>
    <property type="gene ID" value="MDOA011562"/>
</dbReference>
<feature type="region of interest" description="Disordered" evidence="5">
    <location>
        <begin position="1391"/>
        <end position="1482"/>
    </location>
</feature>
<dbReference type="InterPro" id="IPR007110">
    <property type="entry name" value="Ig-like_dom"/>
</dbReference>
<proteinExistence type="predicted"/>
<keyword evidence="3" id="KW-0677">Repeat</keyword>
<dbReference type="SMART" id="SM00364">
    <property type="entry name" value="LRR_BAC"/>
    <property type="match status" value="6"/>
</dbReference>
<evidence type="ECO:0000313" key="8">
    <source>
        <dbReference type="EnsemblMetazoa" id="MDOA011562-PA"/>
    </source>
</evidence>
<keyword evidence="2 6" id="KW-0732">Signal</keyword>
<dbReference type="eggNOG" id="KOG0619">
    <property type="taxonomic scope" value="Eukaryota"/>
</dbReference>
<dbReference type="InterPro" id="IPR003598">
    <property type="entry name" value="Ig_sub2"/>
</dbReference>
<dbReference type="PROSITE" id="PS50835">
    <property type="entry name" value="IG_LIKE"/>
    <property type="match status" value="1"/>
</dbReference>
<dbReference type="FunFam" id="3.80.10.10:FF:001164">
    <property type="entry name" value="GH01279p"/>
    <property type="match status" value="1"/>
</dbReference>
<dbReference type="InterPro" id="IPR013783">
    <property type="entry name" value="Ig-like_fold"/>
</dbReference>
<evidence type="ECO:0000256" key="6">
    <source>
        <dbReference type="SAM" id="SignalP"/>
    </source>
</evidence>
<evidence type="ECO:0000256" key="2">
    <source>
        <dbReference type="ARBA" id="ARBA00022729"/>
    </source>
</evidence>
<dbReference type="SMART" id="SM00409">
    <property type="entry name" value="IG"/>
    <property type="match status" value="1"/>
</dbReference>
<dbReference type="SUPFAM" id="SSF52058">
    <property type="entry name" value="L domain-like"/>
    <property type="match status" value="2"/>
</dbReference>
<dbReference type="EnsemblMetazoa" id="MDOA011562-RE">
    <property type="protein sequence ID" value="MDOA011562-PE"/>
    <property type="gene ID" value="MDOA011562"/>
</dbReference>
<dbReference type="Pfam" id="PF13855">
    <property type="entry name" value="LRR_8"/>
    <property type="match status" value="3"/>
</dbReference>
<name>A0A1I8N4Y0_MUSDO</name>
<evidence type="ECO:0000256" key="1">
    <source>
        <dbReference type="ARBA" id="ARBA00022614"/>
    </source>
</evidence>
<dbReference type="InterPro" id="IPR003599">
    <property type="entry name" value="Ig_sub"/>
</dbReference>
<dbReference type="InterPro" id="IPR032675">
    <property type="entry name" value="LRR_dom_sf"/>
</dbReference>
<dbReference type="InterPro" id="IPR036179">
    <property type="entry name" value="Ig-like_dom_sf"/>
</dbReference>
<reference evidence="8" key="1">
    <citation type="journal article" date="2014" name="Genome Biol.">
        <title>Genome of the house fly, Musca domestica L., a global vector of diseases with adaptations to a septic environment.</title>
        <authorList>
            <person name="Scott J.G."/>
            <person name="Warren W.C."/>
            <person name="Beukeboom L.W."/>
            <person name="Bopp D."/>
            <person name="Clark A.G."/>
            <person name="Giers S.D."/>
            <person name="Hediger M."/>
            <person name="Jones A.K."/>
            <person name="Kasai S."/>
            <person name="Leichter C.A."/>
            <person name="Li M."/>
            <person name="Meisel R.P."/>
            <person name="Minx P."/>
            <person name="Murphy T.D."/>
            <person name="Nelson D.R."/>
            <person name="Reid W.R."/>
            <person name="Rinkevich F.D."/>
            <person name="Robertson H.M."/>
            <person name="Sackton T.B."/>
            <person name="Sattelle D.B."/>
            <person name="Thibaud-Nissen F."/>
            <person name="Tomlinson C."/>
            <person name="van de Zande L."/>
            <person name="Walden K.K."/>
            <person name="Wilson R.K."/>
            <person name="Liu N."/>
        </authorList>
    </citation>
    <scope>NUCLEOTIDE SEQUENCE</scope>
    <source>
        <strain evidence="8">Aabys</strain>
    </source>
</reference>
<feature type="compositionally biased region" description="Basic and acidic residues" evidence="5">
    <location>
        <begin position="1364"/>
        <end position="1373"/>
    </location>
</feature>
<dbReference type="InterPro" id="IPR013151">
    <property type="entry name" value="Immunoglobulin_dom"/>
</dbReference>
<feature type="domain" description="Ig-like" evidence="7">
    <location>
        <begin position="720"/>
        <end position="850"/>
    </location>
</feature>
<dbReference type="SMART" id="SM00369">
    <property type="entry name" value="LRR_TYP"/>
    <property type="match status" value="11"/>
</dbReference>
<dbReference type="PROSITE" id="PS51450">
    <property type="entry name" value="LRR"/>
    <property type="match status" value="4"/>
</dbReference>
<evidence type="ECO:0000313" key="9">
    <source>
        <dbReference type="EnsemblMetazoa" id="MDOA011562-PB"/>
    </source>
</evidence>
<feature type="compositionally biased region" description="Low complexity" evidence="5">
    <location>
        <begin position="1431"/>
        <end position="1482"/>
    </location>
</feature>
<dbReference type="InterPro" id="IPR001611">
    <property type="entry name" value="Leu-rich_rpt"/>
</dbReference>
<evidence type="ECO:0000256" key="5">
    <source>
        <dbReference type="SAM" id="MobiDB-lite"/>
    </source>
</evidence>
<dbReference type="EnsemblMetazoa" id="MDOA011562-RF">
    <property type="protein sequence ID" value="MDOA011562-PF"/>
    <property type="gene ID" value="MDOA011562"/>
</dbReference>
<keyword evidence="4" id="KW-1015">Disulfide bond</keyword>
<keyword evidence="1" id="KW-0433">Leucine-rich repeat</keyword>
<dbReference type="Gene3D" id="2.60.40.10">
    <property type="entry name" value="Immunoglobulins"/>
    <property type="match status" value="1"/>
</dbReference>
<accession>A0A1I8N4Y0</accession>
<dbReference type="EnsemblMetazoa" id="MDOA011562-RC">
    <property type="protein sequence ID" value="MDOA011562-PC"/>
    <property type="gene ID" value="MDOA011562"/>
</dbReference>
<dbReference type="SUPFAM" id="SSF48726">
    <property type="entry name" value="Immunoglobulin"/>
    <property type="match status" value="1"/>
</dbReference>
<dbReference type="EnsemblMetazoa" id="MDOA011562-RA">
    <property type="protein sequence ID" value="MDOA011562-PA"/>
    <property type="gene ID" value="MDOA011562"/>
</dbReference>
<dbReference type="InterPro" id="IPR003591">
    <property type="entry name" value="Leu-rich_rpt_typical-subtyp"/>
</dbReference>
<evidence type="ECO:0000256" key="3">
    <source>
        <dbReference type="ARBA" id="ARBA00022737"/>
    </source>
</evidence>
<dbReference type="PANTHER" id="PTHR45617">
    <property type="entry name" value="LEUCINE RICH REPEAT FAMILY PROTEIN"/>
    <property type="match status" value="1"/>
</dbReference>